<evidence type="ECO:0000313" key="1">
    <source>
        <dbReference type="EMBL" id="KAK9823666.1"/>
    </source>
</evidence>
<proteinExistence type="predicted"/>
<dbReference type="AlphaFoldDB" id="A0AAW1QQ99"/>
<protein>
    <submittedName>
        <fullName evidence="1">Uncharacterized protein</fullName>
    </submittedName>
</protein>
<organism evidence="1 2">
    <name type="scientific">[Myrmecia] bisecta</name>
    <dbReference type="NCBI Taxonomy" id="41462"/>
    <lineage>
        <taxon>Eukaryota</taxon>
        <taxon>Viridiplantae</taxon>
        <taxon>Chlorophyta</taxon>
        <taxon>core chlorophytes</taxon>
        <taxon>Trebouxiophyceae</taxon>
        <taxon>Trebouxiales</taxon>
        <taxon>Trebouxiaceae</taxon>
        <taxon>Myrmecia</taxon>
    </lineage>
</organism>
<keyword evidence="2" id="KW-1185">Reference proteome</keyword>
<comment type="caution">
    <text evidence="1">The sequence shown here is derived from an EMBL/GenBank/DDBJ whole genome shotgun (WGS) entry which is preliminary data.</text>
</comment>
<gene>
    <name evidence="1" type="ORF">WJX72_004526</name>
</gene>
<dbReference type="EMBL" id="JALJOR010000002">
    <property type="protein sequence ID" value="KAK9823666.1"/>
    <property type="molecule type" value="Genomic_DNA"/>
</dbReference>
<dbReference type="Proteomes" id="UP001489004">
    <property type="component" value="Unassembled WGS sequence"/>
</dbReference>
<evidence type="ECO:0000313" key="2">
    <source>
        <dbReference type="Proteomes" id="UP001489004"/>
    </source>
</evidence>
<name>A0AAW1QQ99_9CHLO</name>
<accession>A0AAW1QQ99</accession>
<reference evidence="1 2" key="1">
    <citation type="journal article" date="2024" name="Nat. Commun.">
        <title>Phylogenomics reveals the evolutionary origins of lichenization in chlorophyte algae.</title>
        <authorList>
            <person name="Puginier C."/>
            <person name="Libourel C."/>
            <person name="Otte J."/>
            <person name="Skaloud P."/>
            <person name="Haon M."/>
            <person name="Grisel S."/>
            <person name="Petersen M."/>
            <person name="Berrin J.G."/>
            <person name="Delaux P.M."/>
            <person name="Dal Grande F."/>
            <person name="Keller J."/>
        </authorList>
    </citation>
    <scope>NUCLEOTIDE SEQUENCE [LARGE SCALE GENOMIC DNA]</scope>
    <source>
        <strain evidence="1 2">SAG 2043</strain>
    </source>
</reference>
<sequence length="128" mass="14061">MQIIEDGVGDPHSDGEQADGHIFMGTAANKELAAYIHTAPCLMPPATLLFVNFNRGYLSDGTTMELENLTLQGPEVVTAAVVDRFCTEIVAVLKQVAGKKKLLWAGRWFLCKNARPQVRKLLDNIFST</sequence>